<gene>
    <name evidence="1" type="ORF">EPJ69_09570</name>
</gene>
<accession>A0A5C8E0I5</accession>
<dbReference type="EMBL" id="SAXX01000023">
    <property type="protein sequence ID" value="TXJ30311.1"/>
    <property type="molecule type" value="Genomic_DNA"/>
</dbReference>
<organism evidence="1 2">
    <name type="scientific">Brachyspira aalborgi</name>
    <dbReference type="NCBI Taxonomy" id="29522"/>
    <lineage>
        <taxon>Bacteria</taxon>
        <taxon>Pseudomonadati</taxon>
        <taxon>Spirochaetota</taxon>
        <taxon>Spirochaetia</taxon>
        <taxon>Brachyspirales</taxon>
        <taxon>Brachyspiraceae</taxon>
        <taxon>Brachyspira</taxon>
    </lineage>
</organism>
<sequence>MGLWDLIKKGAKFVGEKYNDFSGELHKYKEEYSSYDDERLSRLYNSTNGIRKIAIASILADRIRERERR</sequence>
<name>A0A5C8E0I5_9SPIR</name>
<evidence type="ECO:0000313" key="2">
    <source>
        <dbReference type="Proteomes" id="UP000324707"/>
    </source>
</evidence>
<protein>
    <submittedName>
        <fullName evidence="1">Uncharacterized protein</fullName>
    </submittedName>
</protein>
<reference evidence="1 2" key="1">
    <citation type="journal article" date="1992" name="Lakartidningen">
        <title>[Penicillin V and not amoxicillin is the first choice preparation in acute otitis].</title>
        <authorList>
            <person name="Kamme C."/>
            <person name="Lundgren K."/>
            <person name="Prellner K."/>
        </authorList>
    </citation>
    <scope>NUCLEOTIDE SEQUENCE [LARGE SCALE GENOMIC DNA]</scope>
    <source>
        <strain evidence="1 2">PC5538III-lc</strain>
    </source>
</reference>
<comment type="caution">
    <text evidence="1">The sequence shown here is derived from an EMBL/GenBank/DDBJ whole genome shotgun (WGS) entry which is preliminary data.</text>
</comment>
<dbReference type="Proteomes" id="UP000324707">
    <property type="component" value="Unassembled WGS sequence"/>
</dbReference>
<dbReference type="AlphaFoldDB" id="A0A5C8E0I5"/>
<dbReference type="RefSeq" id="WP_147737208.1">
    <property type="nucleotide sequence ID" value="NZ_SAXX01000023.1"/>
</dbReference>
<evidence type="ECO:0000313" key="1">
    <source>
        <dbReference type="EMBL" id="TXJ30311.1"/>
    </source>
</evidence>
<proteinExistence type="predicted"/>